<dbReference type="Gene3D" id="2.130.10.10">
    <property type="entry name" value="YVTN repeat-like/Quinoprotein amine dehydrogenase"/>
    <property type="match status" value="1"/>
</dbReference>
<gene>
    <name evidence="2" type="ORF">D3M95_03735</name>
</gene>
<dbReference type="STRING" id="1451189.CFAL_05385"/>
<dbReference type="Proteomes" id="UP000285278">
    <property type="component" value="Unassembled WGS sequence"/>
</dbReference>
<dbReference type="AlphaFoldDB" id="A0A418Q8D0"/>
<keyword evidence="3" id="KW-1185">Reference proteome</keyword>
<dbReference type="InterPro" id="IPR015943">
    <property type="entry name" value="WD40/YVTN_repeat-like_dom_sf"/>
</dbReference>
<proteinExistence type="predicted"/>
<evidence type="ECO:0000313" key="3">
    <source>
        <dbReference type="Proteomes" id="UP000285278"/>
    </source>
</evidence>
<organism evidence="2 3">
    <name type="scientific">Corynebacterium falsenii</name>
    <dbReference type="NCBI Taxonomy" id="108486"/>
    <lineage>
        <taxon>Bacteria</taxon>
        <taxon>Bacillati</taxon>
        <taxon>Actinomycetota</taxon>
        <taxon>Actinomycetes</taxon>
        <taxon>Mycobacteriales</taxon>
        <taxon>Corynebacteriaceae</taxon>
        <taxon>Corynebacterium</taxon>
    </lineage>
</organism>
<feature type="compositionally biased region" description="Low complexity" evidence="1">
    <location>
        <begin position="1"/>
        <end position="16"/>
    </location>
</feature>
<evidence type="ECO:0008006" key="4">
    <source>
        <dbReference type="Google" id="ProtNLM"/>
    </source>
</evidence>
<reference evidence="2 3" key="1">
    <citation type="submission" date="2018-09" db="EMBL/GenBank/DDBJ databases">
        <title>Optimization and identification of Corynebacterium falsenii FN1-14 from fish paste.</title>
        <authorList>
            <person name="Daroonpunt R."/>
            <person name="Tanasupawat S."/>
        </authorList>
    </citation>
    <scope>NUCLEOTIDE SEQUENCE [LARGE SCALE GENOMIC DNA]</scope>
    <source>
        <strain evidence="2 3">FN1-14</strain>
    </source>
</reference>
<evidence type="ECO:0000313" key="2">
    <source>
        <dbReference type="EMBL" id="RIX35633.1"/>
    </source>
</evidence>
<evidence type="ECO:0000256" key="1">
    <source>
        <dbReference type="SAM" id="MobiDB-lite"/>
    </source>
</evidence>
<feature type="region of interest" description="Disordered" evidence="1">
    <location>
        <begin position="1"/>
        <end position="23"/>
    </location>
</feature>
<protein>
    <recommendedName>
        <fullName evidence="4">Prolipoprotein LppL</fullName>
    </recommendedName>
</protein>
<dbReference type="EMBL" id="QXJK01000003">
    <property type="protein sequence ID" value="RIX35633.1"/>
    <property type="molecule type" value="Genomic_DNA"/>
</dbReference>
<comment type="caution">
    <text evidence="2">The sequence shown here is derived from an EMBL/GenBank/DDBJ whole genome shotgun (WGS) entry which is preliminary data.</text>
</comment>
<feature type="region of interest" description="Disordered" evidence="1">
    <location>
        <begin position="314"/>
        <end position="342"/>
    </location>
</feature>
<name>A0A418Q8D0_9CORY</name>
<accession>A0A418Q8D0</accession>
<sequence length="342" mass="35506">MAGTPAEAEVSPPAAANLPGSSSKVNSVANGATIIGAARVGLNGTGNNDMVAVLSPGKLDYVAASNQKTPNPRTVDGSCDHISTTATGVAVSCKDKVIEYNAQGEETRTINTDGTVTSATIAQDGDALLGKKDSDRVYFINPDGKQTKDEIVSRSIDQTVLVRPTEGKEKVAVIDRGQTSINDVSLADEAYTASLRIGQGVGMAASGRGDDGVVVASDTRQNQVMLYTMNDVVRLHQSAPTGASPWAVAWDSNRSVVWVSTTHDNKITAYKVPNGTPEKVAQFDSIANVRGLFVTGDGGLVVVGKTGDVQKLSGDEVKGLVKPGPPNQRDGDYPARPVGDGN</sequence>
<dbReference type="SUPFAM" id="SSF101898">
    <property type="entry name" value="NHL repeat"/>
    <property type="match status" value="1"/>
</dbReference>